<evidence type="ECO:0000313" key="1">
    <source>
        <dbReference type="EMBL" id="QGU03102.1"/>
    </source>
</evidence>
<keyword evidence="2" id="KW-1185">Reference proteome</keyword>
<dbReference type="RefSeq" id="WP_156193425.1">
    <property type="nucleotide sequence ID" value="NZ_CP046452.1"/>
</dbReference>
<dbReference type="KEGG" id="ckw:CKALI_11290"/>
<proteinExistence type="predicted"/>
<gene>
    <name evidence="1" type="ORF">CKALI_11290</name>
</gene>
<evidence type="ECO:0000313" key="2">
    <source>
        <dbReference type="Proteomes" id="UP000427071"/>
    </source>
</evidence>
<dbReference type="EMBL" id="CP046452">
    <property type="protein sequence ID" value="QGU03102.1"/>
    <property type="molecule type" value="Genomic_DNA"/>
</dbReference>
<reference evidence="2" key="1">
    <citation type="submission" date="2019-11" db="EMBL/GenBank/DDBJ databases">
        <title>Complete genome sequence of Corynebacterium kalinowskii 1959, a novel Corynebacterium species isolated from soil of a small paddock in Vilsendorf, Germany.</title>
        <authorList>
            <person name="Schaffert L."/>
            <person name="Ruwe M."/>
            <person name="Milse J."/>
            <person name="Hanuschka K."/>
            <person name="Ortseifen V."/>
            <person name="Droste J."/>
            <person name="Brandt D."/>
            <person name="Schlueter L."/>
            <person name="Kutter Y."/>
            <person name="Vinke S."/>
            <person name="Viehoefer P."/>
            <person name="Jacob L."/>
            <person name="Luebke N.-C."/>
            <person name="Schulte-Berndt E."/>
            <person name="Hain C."/>
            <person name="Linder M."/>
            <person name="Schmidt P."/>
            <person name="Wollenschlaeger L."/>
            <person name="Luttermann T."/>
            <person name="Thieme E."/>
            <person name="Hassa J."/>
            <person name="Haak M."/>
            <person name="Wittchen M."/>
            <person name="Mentz A."/>
            <person name="Persicke M."/>
            <person name="Busche T."/>
            <person name="Ruckert C."/>
        </authorList>
    </citation>
    <scope>NUCLEOTIDE SEQUENCE [LARGE SCALE GENOMIC DNA]</scope>
    <source>
        <strain evidence="2">1959</strain>
    </source>
</reference>
<sequence length="109" mass="12040">MEELKWEEGWWADWLQGPDAEALMHEAGHKAIELFEAMAPEDSGLLVASAAVDVDITKPYQGKAKPRYTATLRVVAPYAAAFEFGYTAKNGKQIPGNHLLRQVLQALSI</sequence>
<name>A0A6B8VD27_9CORY</name>
<accession>A0A6B8VD27</accession>
<dbReference type="Proteomes" id="UP000427071">
    <property type="component" value="Chromosome"/>
</dbReference>
<organism evidence="1 2">
    <name type="scientific">Corynebacterium kalinowskii</name>
    <dbReference type="NCBI Taxonomy" id="2675216"/>
    <lineage>
        <taxon>Bacteria</taxon>
        <taxon>Bacillati</taxon>
        <taxon>Actinomycetota</taxon>
        <taxon>Actinomycetes</taxon>
        <taxon>Mycobacteriales</taxon>
        <taxon>Corynebacteriaceae</taxon>
        <taxon>Corynebacterium</taxon>
    </lineage>
</organism>
<protein>
    <submittedName>
        <fullName evidence="1">Uncharacterized protein</fullName>
    </submittedName>
</protein>
<dbReference type="AlphaFoldDB" id="A0A6B8VD27"/>